<dbReference type="EMBL" id="NEXX01000004">
    <property type="protein sequence ID" value="OUY06518.1"/>
    <property type="molecule type" value="Genomic_DNA"/>
</dbReference>
<dbReference type="Proteomes" id="UP000196536">
    <property type="component" value="Unassembled WGS sequence"/>
</dbReference>
<evidence type="ECO:0000256" key="3">
    <source>
        <dbReference type="ARBA" id="ARBA00023163"/>
    </source>
</evidence>
<evidence type="ECO:0000256" key="2">
    <source>
        <dbReference type="ARBA" id="ARBA00023125"/>
    </source>
</evidence>
<keyword evidence="1" id="KW-0805">Transcription regulation</keyword>
<dbReference type="InterPro" id="IPR053142">
    <property type="entry name" value="PchR_regulatory_protein"/>
</dbReference>
<comment type="caution">
    <text evidence="5">The sequence shown here is derived from an EMBL/GenBank/DDBJ whole genome shotgun (WGS) entry which is preliminary data.</text>
</comment>
<evidence type="ECO:0000313" key="6">
    <source>
        <dbReference type="Proteomes" id="UP000196536"/>
    </source>
</evidence>
<protein>
    <recommendedName>
        <fullName evidence="4">HTH araC/xylS-type domain-containing protein</fullName>
    </recommendedName>
</protein>
<dbReference type="RefSeq" id="WP_087620879.1">
    <property type="nucleotide sequence ID" value="NZ_NEXX01000004.1"/>
</dbReference>
<accession>A0A1Z9YWC3</accession>
<evidence type="ECO:0000259" key="4">
    <source>
        <dbReference type="PROSITE" id="PS01124"/>
    </source>
</evidence>
<dbReference type="AlphaFoldDB" id="A0A1Z9YWC3"/>
<dbReference type="Pfam" id="PF14525">
    <property type="entry name" value="AraC_binding_2"/>
    <property type="match status" value="1"/>
</dbReference>
<dbReference type="SUPFAM" id="SSF46689">
    <property type="entry name" value="Homeodomain-like"/>
    <property type="match status" value="1"/>
</dbReference>
<dbReference type="Pfam" id="PF12833">
    <property type="entry name" value="HTH_18"/>
    <property type="match status" value="1"/>
</dbReference>
<dbReference type="InterPro" id="IPR018060">
    <property type="entry name" value="HTH_AraC"/>
</dbReference>
<dbReference type="PROSITE" id="PS00041">
    <property type="entry name" value="HTH_ARAC_FAMILY_1"/>
    <property type="match status" value="1"/>
</dbReference>
<keyword evidence="2" id="KW-0238">DNA-binding</keyword>
<dbReference type="SMART" id="SM00342">
    <property type="entry name" value="HTH_ARAC"/>
    <property type="match status" value="1"/>
</dbReference>
<name>A0A1Z9YWC3_9GAMM</name>
<dbReference type="PANTHER" id="PTHR47893:SF1">
    <property type="entry name" value="REGULATORY PROTEIN PCHR"/>
    <property type="match status" value="1"/>
</dbReference>
<feature type="domain" description="HTH araC/xylS-type" evidence="4">
    <location>
        <begin position="233"/>
        <end position="333"/>
    </location>
</feature>
<dbReference type="GO" id="GO:0043565">
    <property type="term" value="F:sequence-specific DNA binding"/>
    <property type="evidence" value="ECO:0007669"/>
    <property type="project" value="InterPro"/>
</dbReference>
<dbReference type="GO" id="GO:0003700">
    <property type="term" value="F:DNA-binding transcription factor activity"/>
    <property type="evidence" value="ECO:0007669"/>
    <property type="project" value="InterPro"/>
</dbReference>
<keyword evidence="3" id="KW-0804">Transcription</keyword>
<dbReference type="PANTHER" id="PTHR47893">
    <property type="entry name" value="REGULATORY PROTEIN PCHR"/>
    <property type="match status" value="1"/>
</dbReference>
<evidence type="ECO:0000313" key="5">
    <source>
        <dbReference type="EMBL" id="OUY06518.1"/>
    </source>
</evidence>
<proteinExistence type="predicted"/>
<gene>
    <name evidence="5" type="ORF">CAP51_11310</name>
</gene>
<dbReference type="PROSITE" id="PS01124">
    <property type="entry name" value="HTH_ARAC_FAMILY_2"/>
    <property type="match status" value="1"/>
</dbReference>
<evidence type="ECO:0000256" key="1">
    <source>
        <dbReference type="ARBA" id="ARBA00023015"/>
    </source>
</evidence>
<dbReference type="Gene3D" id="1.10.10.60">
    <property type="entry name" value="Homeodomain-like"/>
    <property type="match status" value="1"/>
</dbReference>
<organism evidence="5 6">
    <name type="scientific">Acinetobacter populi</name>
    <dbReference type="NCBI Taxonomy" id="1582270"/>
    <lineage>
        <taxon>Bacteria</taxon>
        <taxon>Pseudomonadati</taxon>
        <taxon>Pseudomonadota</taxon>
        <taxon>Gammaproteobacteria</taxon>
        <taxon>Moraxellales</taxon>
        <taxon>Moraxellaceae</taxon>
        <taxon>Acinetobacter</taxon>
    </lineage>
</organism>
<dbReference type="InterPro" id="IPR018062">
    <property type="entry name" value="HTH_AraC-typ_CS"/>
</dbReference>
<keyword evidence="6" id="KW-1185">Reference proteome</keyword>
<sequence>MLNNSLLNDVQNLPVLQPYKHCSEDWDEIKWWSDQMYMPYTVQPMGRGLKPQSSMHSLQVGSMIVTRFKYGIPVHIYDWDQAAGNILLLTTLEGQGSHAVNSSHWQTTKIGESFLADCSRNDDYAIKFDPDHLQLNLTIPHQSIAELVLQNFGHEAPDRLWQCKTFFGGEGSSWLVLLRYLMQSIAEIPSAQLTQRAGEHLQQMVSLHILNEWALRAKIDLTQKEIITPKYIERAEQYMREYLHYSPTIAEVAQAVGVSIRTLSAGFKKYRQRTASETIREMRLQQVRQQLLNADKTQNVADIAHGCGYINLGDFARQYRLRYGELPSQTLKK</sequence>
<reference evidence="5 6" key="1">
    <citation type="submission" date="2017-05" db="EMBL/GenBank/DDBJ databases">
        <title>Acinetobacter populi ANC 5415 (= PBJ7), whole genome shotgun sequencing project.</title>
        <authorList>
            <person name="Nemec A."/>
            <person name="Radolfova-Krizova L."/>
        </authorList>
    </citation>
    <scope>NUCLEOTIDE SEQUENCE [LARGE SCALE GENOMIC DNA]</scope>
    <source>
        <strain evidence="5 6">PBJ7</strain>
    </source>
</reference>
<dbReference type="OrthoDB" id="9023142at2"/>
<dbReference type="InterPro" id="IPR009057">
    <property type="entry name" value="Homeodomain-like_sf"/>
</dbReference>
<dbReference type="InterPro" id="IPR035418">
    <property type="entry name" value="AraC-bd_2"/>
</dbReference>